<dbReference type="HOGENOM" id="CLU_033245_0_0_1"/>
<dbReference type="Proteomes" id="UP000016933">
    <property type="component" value="Unassembled WGS sequence"/>
</dbReference>
<dbReference type="EMBL" id="KB446543">
    <property type="protein sequence ID" value="EME40937.1"/>
    <property type="molecule type" value="Genomic_DNA"/>
</dbReference>
<evidence type="ECO:0000313" key="2">
    <source>
        <dbReference type="Proteomes" id="UP000016933"/>
    </source>
</evidence>
<gene>
    <name evidence="1" type="ORF">DOTSEDRAFT_74478</name>
</gene>
<protein>
    <submittedName>
        <fullName evidence="1">Uncharacterized protein</fullName>
    </submittedName>
</protein>
<dbReference type="STRING" id="675120.N1PEY8"/>
<dbReference type="AlphaFoldDB" id="N1PEY8"/>
<sequence length="405" mass="44422">MFAPRTAVRASRAVRVNAPALRQNVRRYAESASSSTGSAASSGFASGAAGGAAASLLVALAFYQFTGVGKAAKTASQLKGYVDSTAEQLKVQFNENTPNANEAIDALKSTAYKYASFVPGGREYVDKVFKDVEIVRHKHGDEVDNIVNDAYSELRSASKNGINLETASQMWFVITTYLSKLASLSVDAGQDILNNHPRLKEQLGGSFDQLKQFGDNLGPEAKKQVEDTYKQIQDVVGEGFSFSTIDRVRKLVQEKVQELKKLADKAWEQGYEQIKPQLEKNPKLKEFVENNKDTLKNGNVTEAVDKVRQAVSSGDMGNLQEYVDKAKSKANQFTSSSISGWLNVIPGGSAILPHLQKLRQIAESRGPEAEKLAKETMEDIKSVLEKRSSQIEDLYKKAEQEAKKN</sequence>
<evidence type="ECO:0000313" key="1">
    <source>
        <dbReference type="EMBL" id="EME40937.1"/>
    </source>
</evidence>
<organism evidence="1 2">
    <name type="scientific">Dothistroma septosporum (strain NZE10 / CBS 128990)</name>
    <name type="common">Red band needle blight fungus</name>
    <name type="synonym">Mycosphaerella pini</name>
    <dbReference type="NCBI Taxonomy" id="675120"/>
    <lineage>
        <taxon>Eukaryota</taxon>
        <taxon>Fungi</taxon>
        <taxon>Dikarya</taxon>
        <taxon>Ascomycota</taxon>
        <taxon>Pezizomycotina</taxon>
        <taxon>Dothideomycetes</taxon>
        <taxon>Dothideomycetidae</taxon>
        <taxon>Mycosphaerellales</taxon>
        <taxon>Mycosphaerellaceae</taxon>
        <taxon>Dothistroma</taxon>
    </lineage>
</organism>
<keyword evidence="2" id="KW-1185">Reference proteome</keyword>
<name>N1PEY8_DOTSN</name>
<dbReference type="OMA" id="QIMDNHP"/>
<accession>N1PEY8</accession>
<dbReference type="OrthoDB" id="3883941at2759"/>
<proteinExistence type="predicted"/>
<dbReference type="eggNOG" id="ENOG502RHGF">
    <property type="taxonomic scope" value="Eukaryota"/>
</dbReference>
<reference evidence="1 2" key="2">
    <citation type="journal article" date="2012" name="PLoS Pathog.">
        <title>Diverse lifestyles and strategies of plant pathogenesis encoded in the genomes of eighteen Dothideomycetes fungi.</title>
        <authorList>
            <person name="Ohm R.A."/>
            <person name="Feau N."/>
            <person name="Henrissat B."/>
            <person name="Schoch C.L."/>
            <person name="Horwitz B.A."/>
            <person name="Barry K.W."/>
            <person name="Condon B.J."/>
            <person name="Copeland A.C."/>
            <person name="Dhillon B."/>
            <person name="Glaser F."/>
            <person name="Hesse C.N."/>
            <person name="Kosti I."/>
            <person name="LaButti K."/>
            <person name="Lindquist E.A."/>
            <person name="Lucas S."/>
            <person name="Salamov A.A."/>
            <person name="Bradshaw R.E."/>
            <person name="Ciuffetti L."/>
            <person name="Hamelin R.C."/>
            <person name="Kema G.H.J."/>
            <person name="Lawrence C."/>
            <person name="Scott J.A."/>
            <person name="Spatafora J.W."/>
            <person name="Turgeon B.G."/>
            <person name="de Wit P.J.G.M."/>
            <person name="Zhong S."/>
            <person name="Goodwin S.B."/>
            <person name="Grigoriev I.V."/>
        </authorList>
    </citation>
    <scope>NUCLEOTIDE SEQUENCE [LARGE SCALE GENOMIC DNA]</scope>
    <source>
        <strain evidence="2">NZE10 / CBS 128990</strain>
    </source>
</reference>
<reference evidence="2" key="1">
    <citation type="journal article" date="2012" name="PLoS Genet.">
        <title>The genomes of the fungal plant pathogens Cladosporium fulvum and Dothistroma septosporum reveal adaptation to different hosts and lifestyles but also signatures of common ancestry.</title>
        <authorList>
            <person name="de Wit P.J.G.M."/>
            <person name="van der Burgt A."/>
            <person name="Oekmen B."/>
            <person name="Stergiopoulos I."/>
            <person name="Abd-Elsalam K.A."/>
            <person name="Aerts A.L."/>
            <person name="Bahkali A.H."/>
            <person name="Beenen H.G."/>
            <person name="Chettri P."/>
            <person name="Cox M.P."/>
            <person name="Datema E."/>
            <person name="de Vries R.P."/>
            <person name="Dhillon B."/>
            <person name="Ganley A.R."/>
            <person name="Griffiths S.A."/>
            <person name="Guo Y."/>
            <person name="Hamelin R.C."/>
            <person name="Henrissat B."/>
            <person name="Kabir M.S."/>
            <person name="Jashni M.K."/>
            <person name="Kema G."/>
            <person name="Klaubauf S."/>
            <person name="Lapidus A."/>
            <person name="Levasseur A."/>
            <person name="Lindquist E."/>
            <person name="Mehrabi R."/>
            <person name="Ohm R.A."/>
            <person name="Owen T.J."/>
            <person name="Salamov A."/>
            <person name="Schwelm A."/>
            <person name="Schijlen E."/>
            <person name="Sun H."/>
            <person name="van den Burg H.A."/>
            <person name="van Ham R.C.H.J."/>
            <person name="Zhang S."/>
            <person name="Goodwin S.B."/>
            <person name="Grigoriev I.V."/>
            <person name="Collemare J."/>
            <person name="Bradshaw R.E."/>
        </authorList>
    </citation>
    <scope>NUCLEOTIDE SEQUENCE [LARGE SCALE GENOMIC DNA]</scope>
    <source>
        <strain evidence="2">NZE10 / CBS 128990</strain>
    </source>
</reference>